<evidence type="ECO:0000256" key="1">
    <source>
        <dbReference type="ARBA" id="ARBA00009518"/>
    </source>
</evidence>
<sequence length="168" mass="17844">MFVLGIDPGLTRCGYGVVERLSARRNRAVAAGVLRTDPADDIPVRLAELQAEVRGLLDEYRPDAVAIERVLFQVNVRTAMQVGQAAGVVMAEAASSGCRVALYSPNEVKSAVAGWGGADKRQMEQMVRTQLGIDQPLRPVDASDAVAVALCHLAMVPMADAVARRGSS</sequence>
<keyword evidence="6" id="KW-0227">DNA damage</keyword>
<reference evidence="12" key="1">
    <citation type="submission" date="2018-05" db="EMBL/GenBank/DDBJ databases">
        <authorList>
            <person name="Lanie J.A."/>
            <person name="Ng W.-L."/>
            <person name="Kazmierczak K.M."/>
            <person name="Andrzejewski T.M."/>
            <person name="Davidsen T.M."/>
            <person name="Wayne K.J."/>
            <person name="Tettelin H."/>
            <person name="Glass J.I."/>
            <person name="Rusch D."/>
            <person name="Podicherti R."/>
            <person name="Tsui H.-C.T."/>
            <person name="Winkler M.E."/>
        </authorList>
    </citation>
    <scope>NUCLEOTIDE SEQUENCE</scope>
</reference>
<evidence type="ECO:0000313" key="12">
    <source>
        <dbReference type="EMBL" id="SUZ56268.1"/>
    </source>
</evidence>
<dbReference type="InterPro" id="IPR002176">
    <property type="entry name" value="X-over_junc_endoDNase_RuvC"/>
</dbReference>
<dbReference type="PROSITE" id="PS01321">
    <property type="entry name" value="RUVC"/>
    <property type="match status" value="1"/>
</dbReference>
<dbReference type="AlphaFoldDB" id="A0A381NQZ9"/>
<dbReference type="SUPFAM" id="SSF53098">
    <property type="entry name" value="Ribonuclease H-like"/>
    <property type="match status" value="1"/>
</dbReference>
<evidence type="ECO:0000256" key="5">
    <source>
        <dbReference type="ARBA" id="ARBA00022759"/>
    </source>
</evidence>
<keyword evidence="10" id="KW-0233">DNA recombination</keyword>
<keyword evidence="8" id="KW-0460">Magnesium</keyword>
<dbReference type="InterPro" id="IPR020563">
    <property type="entry name" value="X-over_junc_endoDNase_Mg_BS"/>
</dbReference>
<evidence type="ECO:0000256" key="8">
    <source>
        <dbReference type="ARBA" id="ARBA00022842"/>
    </source>
</evidence>
<dbReference type="InterPro" id="IPR012337">
    <property type="entry name" value="RNaseH-like_sf"/>
</dbReference>
<dbReference type="PRINTS" id="PR00696">
    <property type="entry name" value="RSOLVASERUVC"/>
</dbReference>
<dbReference type="GO" id="GO:0006281">
    <property type="term" value="P:DNA repair"/>
    <property type="evidence" value="ECO:0007669"/>
    <property type="project" value="UniProtKB-KW"/>
</dbReference>
<name>A0A381NQZ9_9ZZZZ</name>
<proteinExistence type="inferred from homology"/>
<dbReference type="Gene3D" id="3.30.420.10">
    <property type="entry name" value="Ribonuclease H-like superfamily/Ribonuclease H"/>
    <property type="match status" value="1"/>
</dbReference>
<evidence type="ECO:0000256" key="11">
    <source>
        <dbReference type="ARBA" id="ARBA00023204"/>
    </source>
</evidence>
<comment type="similarity">
    <text evidence="1">Belongs to the RuvC family.</text>
</comment>
<dbReference type="CDD" id="cd16962">
    <property type="entry name" value="RuvC"/>
    <property type="match status" value="1"/>
</dbReference>
<dbReference type="EMBL" id="UINC01000490">
    <property type="protein sequence ID" value="SUZ56268.1"/>
    <property type="molecule type" value="Genomic_DNA"/>
</dbReference>
<evidence type="ECO:0000256" key="2">
    <source>
        <dbReference type="ARBA" id="ARBA00022490"/>
    </source>
</evidence>
<keyword evidence="11" id="KW-0234">DNA repair</keyword>
<keyword evidence="3" id="KW-0540">Nuclease</keyword>
<keyword evidence="9" id="KW-0238">DNA-binding</keyword>
<gene>
    <name evidence="12" type="ORF">METZ01_LOCUS9122</name>
</gene>
<dbReference type="HAMAP" id="MF_00034">
    <property type="entry name" value="RuvC"/>
    <property type="match status" value="1"/>
</dbReference>
<organism evidence="12">
    <name type="scientific">marine metagenome</name>
    <dbReference type="NCBI Taxonomy" id="408172"/>
    <lineage>
        <taxon>unclassified sequences</taxon>
        <taxon>metagenomes</taxon>
        <taxon>ecological metagenomes</taxon>
    </lineage>
</organism>
<dbReference type="GO" id="GO:0006310">
    <property type="term" value="P:DNA recombination"/>
    <property type="evidence" value="ECO:0007669"/>
    <property type="project" value="UniProtKB-KW"/>
</dbReference>
<evidence type="ECO:0000256" key="9">
    <source>
        <dbReference type="ARBA" id="ARBA00023125"/>
    </source>
</evidence>
<keyword evidence="2" id="KW-0963">Cytoplasm</keyword>
<keyword evidence="5" id="KW-0255">Endonuclease</keyword>
<evidence type="ECO:0000256" key="10">
    <source>
        <dbReference type="ARBA" id="ARBA00023172"/>
    </source>
</evidence>
<dbReference type="Pfam" id="PF02075">
    <property type="entry name" value="RuvC"/>
    <property type="match status" value="1"/>
</dbReference>
<evidence type="ECO:0000256" key="3">
    <source>
        <dbReference type="ARBA" id="ARBA00022722"/>
    </source>
</evidence>
<dbReference type="PANTHER" id="PTHR30194:SF3">
    <property type="entry name" value="CROSSOVER JUNCTION ENDODEOXYRIBONUCLEASE RUVC"/>
    <property type="match status" value="1"/>
</dbReference>
<dbReference type="GO" id="GO:0003677">
    <property type="term" value="F:DNA binding"/>
    <property type="evidence" value="ECO:0007669"/>
    <property type="project" value="UniProtKB-KW"/>
</dbReference>
<dbReference type="GO" id="GO:0046872">
    <property type="term" value="F:metal ion binding"/>
    <property type="evidence" value="ECO:0007669"/>
    <property type="project" value="UniProtKB-KW"/>
</dbReference>
<evidence type="ECO:0000256" key="7">
    <source>
        <dbReference type="ARBA" id="ARBA00022801"/>
    </source>
</evidence>
<evidence type="ECO:0000256" key="4">
    <source>
        <dbReference type="ARBA" id="ARBA00022723"/>
    </source>
</evidence>
<dbReference type="PANTHER" id="PTHR30194">
    <property type="entry name" value="CROSSOVER JUNCTION ENDODEOXYRIBONUCLEASE RUVC"/>
    <property type="match status" value="1"/>
</dbReference>
<protein>
    <submittedName>
        <fullName evidence="12">Uncharacterized protein</fullName>
    </submittedName>
</protein>
<evidence type="ECO:0000256" key="6">
    <source>
        <dbReference type="ARBA" id="ARBA00022763"/>
    </source>
</evidence>
<accession>A0A381NQZ9</accession>
<keyword evidence="4" id="KW-0479">Metal-binding</keyword>
<keyword evidence="7" id="KW-0378">Hydrolase</keyword>
<dbReference type="FunFam" id="3.30.420.10:FF:000002">
    <property type="entry name" value="Crossover junction endodeoxyribonuclease RuvC"/>
    <property type="match status" value="1"/>
</dbReference>
<dbReference type="GO" id="GO:0008821">
    <property type="term" value="F:crossover junction DNA endonuclease activity"/>
    <property type="evidence" value="ECO:0007669"/>
    <property type="project" value="InterPro"/>
</dbReference>
<dbReference type="InterPro" id="IPR036397">
    <property type="entry name" value="RNaseH_sf"/>
</dbReference>
<dbReference type="NCBIfam" id="TIGR00228">
    <property type="entry name" value="ruvC"/>
    <property type="match status" value="1"/>
</dbReference>